<dbReference type="EMBL" id="RJUJ01000006">
    <property type="protein sequence ID" value="ROH81221.1"/>
    <property type="molecule type" value="Genomic_DNA"/>
</dbReference>
<dbReference type="SUPFAM" id="SSF46785">
    <property type="entry name" value="Winged helix' DNA-binding domain"/>
    <property type="match status" value="1"/>
</dbReference>
<dbReference type="InterPro" id="IPR036390">
    <property type="entry name" value="WH_DNA-bd_sf"/>
</dbReference>
<dbReference type="Proteomes" id="UP000274511">
    <property type="component" value="Unassembled WGS sequence"/>
</dbReference>
<evidence type="ECO:0000313" key="3">
    <source>
        <dbReference type="Proteomes" id="UP000274511"/>
    </source>
</evidence>
<protein>
    <submittedName>
        <fullName evidence="2">LysR family transcriptional regulator</fullName>
    </submittedName>
</protein>
<dbReference type="AlphaFoldDB" id="A0A3N0UEE1"/>
<feature type="domain" description="HTH lysR-type" evidence="1">
    <location>
        <begin position="22"/>
        <end position="79"/>
    </location>
</feature>
<sequence>MATHSGHGLTGCDGEFSTQKRPSLDVLQTFAVVSRHLHFIHAAQAICLTQGAGRRPIFGLERQRSYPLFKRHARGSIVTERLQTLVRLPSLLPAGRAMTARFPVARSHPAR</sequence>
<proteinExistence type="predicted"/>
<dbReference type="Gene3D" id="1.10.10.10">
    <property type="entry name" value="Winged helix-like DNA-binding domain superfamily/Winged helix DNA-binding domain"/>
    <property type="match status" value="1"/>
</dbReference>
<gene>
    <name evidence="2" type="ORF">EC392_07305</name>
</gene>
<evidence type="ECO:0000259" key="1">
    <source>
        <dbReference type="PROSITE" id="PS50931"/>
    </source>
</evidence>
<accession>A0A3N0UEE1</accession>
<evidence type="ECO:0000313" key="2">
    <source>
        <dbReference type="EMBL" id="ROH81221.1"/>
    </source>
</evidence>
<dbReference type="OrthoDB" id="5526340at2"/>
<dbReference type="InterPro" id="IPR000847">
    <property type="entry name" value="LysR_HTH_N"/>
</dbReference>
<name>A0A3N0UEE1_9GAMM</name>
<dbReference type="Pfam" id="PF00126">
    <property type="entry name" value="HTH_1"/>
    <property type="match status" value="1"/>
</dbReference>
<dbReference type="GO" id="GO:0003700">
    <property type="term" value="F:DNA-binding transcription factor activity"/>
    <property type="evidence" value="ECO:0007669"/>
    <property type="project" value="InterPro"/>
</dbReference>
<reference evidence="2 3" key="1">
    <citation type="submission" date="2018-10" db="EMBL/GenBank/DDBJ databases">
        <title>New species genome.</title>
        <authorList>
            <person name="Li Y."/>
        </authorList>
    </citation>
    <scope>NUCLEOTIDE SEQUENCE [LARGE SCALE GENOMIC DNA]</scope>
    <source>
        <strain evidence="2 3">L6_4B</strain>
    </source>
</reference>
<comment type="caution">
    <text evidence="2">The sequence shown here is derived from an EMBL/GenBank/DDBJ whole genome shotgun (WGS) entry which is preliminary data.</text>
</comment>
<dbReference type="InterPro" id="IPR036388">
    <property type="entry name" value="WH-like_DNA-bd_sf"/>
</dbReference>
<dbReference type="PROSITE" id="PS50931">
    <property type="entry name" value="HTH_LYSR"/>
    <property type="match status" value="1"/>
</dbReference>
<organism evidence="2 3">
    <name type="scientific">Lonsdalea populi</name>
    <dbReference type="NCBI Taxonomy" id="1172565"/>
    <lineage>
        <taxon>Bacteria</taxon>
        <taxon>Pseudomonadati</taxon>
        <taxon>Pseudomonadota</taxon>
        <taxon>Gammaproteobacteria</taxon>
        <taxon>Enterobacterales</taxon>
        <taxon>Pectobacteriaceae</taxon>
        <taxon>Lonsdalea</taxon>
    </lineage>
</organism>